<dbReference type="InterPro" id="IPR028082">
    <property type="entry name" value="Peripla_BP_I"/>
</dbReference>
<organism evidence="4 5">
    <name type="scientific">Pseudofrankia asymbiotica</name>
    <dbReference type="NCBI Taxonomy" id="1834516"/>
    <lineage>
        <taxon>Bacteria</taxon>
        <taxon>Bacillati</taxon>
        <taxon>Actinomycetota</taxon>
        <taxon>Actinomycetes</taxon>
        <taxon>Frankiales</taxon>
        <taxon>Frankiaceae</taxon>
        <taxon>Pseudofrankia</taxon>
    </lineage>
</organism>
<gene>
    <name evidence="4" type="ORF">BL253_26050</name>
</gene>
<reference evidence="5" key="1">
    <citation type="submission" date="2016-10" db="EMBL/GenBank/DDBJ databases">
        <title>Frankia sp. NRRL B-16386 Genome sequencing.</title>
        <authorList>
            <person name="Ghodhbane-Gtari F."/>
            <person name="Swanson E."/>
            <person name="Gueddou A."/>
            <person name="Hezbri K."/>
            <person name="Ktari K."/>
            <person name="Nouioui I."/>
            <person name="Morris K."/>
            <person name="Simpson S."/>
            <person name="Abebe-Akele F."/>
            <person name="Thomas K."/>
            <person name="Gtari M."/>
            <person name="Tisa L.S."/>
        </authorList>
    </citation>
    <scope>NUCLEOTIDE SEQUENCE [LARGE SCALE GENOMIC DNA]</scope>
    <source>
        <strain evidence="5">NRRL B-16386</strain>
    </source>
</reference>
<name>A0A1V2I4W5_9ACTN</name>
<evidence type="ECO:0000259" key="3">
    <source>
        <dbReference type="Pfam" id="PF13458"/>
    </source>
</evidence>
<dbReference type="AlphaFoldDB" id="A0A1V2I4W5"/>
<protein>
    <submittedName>
        <fullName evidence="4">Branched-chain amino acid ABC transporter substrate-binding protein</fullName>
    </submittedName>
</protein>
<dbReference type="SUPFAM" id="SSF53822">
    <property type="entry name" value="Periplasmic binding protein-like I"/>
    <property type="match status" value="1"/>
</dbReference>
<feature type="domain" description="Leucine-binding protein" evidence="3">
    <location>
        <begin position="5"/>
        <end position="320"/>
    </location>
</feature>
<keyword evidence="2" id="KW-0732">Signal</keyword>
<dbReference type="InterPro" id="IPR028081">
    <property type="entry name" value="Leu-bd"/>
</dbReference>
<evidence type="ECO:0000256" key="2">
    <source>
        <dbReference type="ARBA" id="ARBA00022729"/>
    </source>
</evidence>
<dbReference type="PANTHER" id="PTHR30483">
    <property type="entry name" value="LEUCINE-SPECIFIC-BINDING PROTEIN"/>
    <property type="match status" value="1"/>
</dbReference>
<accession>A0A1V2I4W5</accession>
<evidence type="ECO:0000313" key="4">
    <source>
        <dbReference type="EMBL" id="ONH25976.1"/>
    </source>
</evidence>
<dbReference type="Pfam" id="PF13458">
    <property type="entry name" value="Peripla_BP_6"/>
    <property type="match status" value="1"/>
</dbReference>
<evidence type="ECO:0000256" key="1">
    <source>
        <dbReference type="ARBA" id="ARBA00010062"/>
    </source>
</evidence>
<dbReference type="PANTHER" id="PTHR30483:SF37">
    <property type="entry name" value="ABC TRANSPORTER SUBSTRATE-BINDING PROTEIN"/>
    <property type="match status" value="1"/>
</dbReference>
<proteinExistence type="inferred from homology"/>
<dbReference type="Proteomes" id="UP000188929">
    <property type="component" value="Unassembled WGS sequence"/>
</dbReference>
<evidence type="ECO:0000313" key="5">
    <source>
        <dbReference type="Proteomes" id="UP000188929"/>
    </source>
</evidence>
<dbReference type="InterPro" id="IPR051010">
    <property type="entry name" value="BCAA_transport"/>
</dbReference>
<dbReference type="EMBL" id="MOMC01000055">
    <property type="protein sequence ID" value="ONH25976.1"/>
    <property type="molecule type" value="Genomic_DNA"/>
</dbReference>
<dbReference type="OrthoDB" id="3205221at2"/>
<keyword evidence="5" id="KW-1185">Reference proteome</keyword>
<dbReference type="STRING" id="1834516.BL253_26050"/>
<comment type="similarity">
    <text evidence="1">Belongs to the leucine-binding protein family.</text>
</comment>
<dbReference type="Gene3D" id="3.40.50.2300">
    <property type="match status" value="2"/>
</dbReference>
<comment type="caution">
    <text evidence="4">The sequence shown here is derived from an EMBL/GenBank/DDBJ whole genome shotgun (WGS) entry which is preliminary data.</text>
</comment>
<sequence length="336" mass="34602">MAAVRAVLVTPMSGPLARYGRAGAAALALWAEDFAAPDRVALEVVDAHPDAGAAARRAEALRPDLLFGPYGSRPAADVCAATRRLVWNHGGAVVPPRSNVVSVLAPADTYFAGTVEMIRREFPGVGTVGVLHGPTGFARAVAAGAVARAERDGLAASPAVLPAAPPPADALLVAARFDEELAVARAVDRAGRRVLGFVAAGVREVLAELGDGREGLVGPAQWLPEAAPEPDEGPAAASFVAAYRARTGFEPPYPAAQAFAAGLVALRCLRASGTAGESGDDALRTAALGLTCTTLFGPFRVDAAGRQLGHQVLTIQWQNGRRAVVWPPERANASPR</sequence>